<keyword evidence="6 7" id="KW-0472">Membrane</keyword>
<feature type="transmembrane region" description="Helical" evidence="7">
    <location>
        <begin position="38"/>
        <end position="63"/>
    </location>
</feature>
<feature type="transmembrane region" description="Helical" evidence="7">
    <location>
        <begin position="185"/>
        <end position="205"/>
    </location>
</feature>
<dbReference type="Proteomes" id="UP000272781">
    <property type="component" value="Unassembled WGS sequence"/>
</dbReference>
<keyword evidence="4 7" id="KW-0812">Transmembrane</keyword>
<reference evidence="8" key="3">
    <citation type="submission" date="2019-06" db="EMBL/GenBank/DDBJ databases">
        <title>A comparative analysis of the Nautiliaceae.</title>
        <authorList>
            <person name="Grosche A."/>
            <person name="Smedile F."/>
            <person name="Vetriani C."/>
        </authorList>
    </citation>
    <scope>NUCLEOTIDE SEQUENCE</scope>
    <source>
        <strain evidence="8">TB6</strain>
    </source>
</reference>
<evidence type="ECO:0000313" key="11">
    <source>
        <dbReference type="Proteomes" id="UP000298805"/>
    </source>
</evidence>
<feature type="transmembrane region" description="Helical" evidence="7">
    <location>
        <begin position="6"/>
        <end position="26"/>
    </location>
</feature>
<name>A0AAJ4UY41_9BACT</name>
<gene>
    <name evidence="8" type="ORF">C6V80_01240</name>
    <name evidence="9" type="ORF">EDC58_1179</name>
</gene>
<dbReference type="EMBL" id="CP027432">
    <property type="protein sequence ID" value="QCI27634.1"/>
    <property type="molecule type" value="Genomic_DNA"/>
</dbReference>
<evidence type="ECO:0000256" key="4">
    <source>
        <dbReference type="ARBA" id="ARBA00022692"/>
    </source>
</evidence>
<dbReference type="GO" id="GO:0005886">
    <property type="term" value="C:plasma membrane"/>
    <property type="evidence" value="ECO:0007669"/>
    <property type="project" value="UniProtKB-SubCell"/>
</dbReference>
<evidence type="ECO:0000313" key="10">
    <source>
        <dbReference type="Proteomes" id="UP000272781"/>
    </source>
</evidence>
<keyword evidence="5 7" id="KW-1133">Transmembrane helix</keyword>
<protein>
    <recommendedName>
        <fullName evidence="7">UPF0056 membrane protein</fullName>
    </recommendedName>
</protein>
<dbReference type="PANTHER" id="PTHR33508:SF1">
    <property type="entry name" value="UPF0056 MEMBRANE PROTEIN YHCE"/>
    <property type="match status" value="1"/>
</dbReference>
<comment type="similarity">
    <text evidence="2 7">Belongs to the UPF0056 (MarC) family.</text>
</comment>
<evidence type="ECO:0000313" key="8">
    <source>
        <dbReference type="EMBL" id="QCI27634.1"/>
    </source>
</evidence>
<evidence type="ECO:0000256" key="1">
    <source>
        <dbReference type="ARBA" id="ARBA00004651"/>
    </source>
</evidence>
<sequence>MLSKIFVDILILITVYNPLEAAIVLLSIKNENDDVGKIAIKSTITVFVLSFLIVFVSSFLFSHLHSDFINGNENLYISAIKVIGGAILFWVGWIMVNGKRASKLVLNKKEKKLAKEKEDISIIPMAVPVILGPGVFTTLLVLGDRAKSMIQKEELFIALVFSVFVMYLTLRYAQKVISFLGVHGIRIISILTGLFIMFVAVLFFADGVRGILAFV</sequence>
<dbReference type="InterPro" id="IPR002771">
    <property type="entry name" value="Multi_antbiot-R_MarC"/>
</dbReference>
<comment type="subcellular location">
    <subcellularLocation>
        <location evidence="1 7">Cell membrane</location>
        <topology evidence="1 7">Multi-pass membrane protein</topology>
    </subcellularLocation>
</comment>
<dbReference type="EMBL" id="RJVK01000002">
    <property type="protein sequence ID" value="ROR40191.1"/>
    <property type="molecule type" value="Genomic_DNA"/>
</dbReference>
<accession>A0AAJ4UY41</accession>
<feature type="transmembrane region" description="Helical" evidence="7">
    <location>
        <begin position="119"/>
        <end position="143"/>
    </location>
</feature>
<proteinExistence type="inferred from homology"/>
<dbReference type="Proteomes" id="UP000298805">
    <property type="component" value="Chromosome"/>
</dbReference>
<dbReference type="PANTHER" id="PTHR33508">
    <property type="entry name" value="UPF0056 MEMBRANE PROTEIN YHCE"/>
    <property type="match status" value="1"/>
</dbReference>
<organism evidence="9 10">
    <name type="scientific">Caminibacter pacificus</name>
    <dbReference type="NCBI Taxonomy" id="1424653"/>
    <lineage>
        <taxon>Bacteria</taxon>
        <taxon>Pseudomonadati</taxon>
        <taxon>Campylobacterota</taxon>
        <taxon>Epsilonproteobacteria</taxon>
        <taxon>Nautiliales</taxon>
        <taxon>Nautiliaceae</taxon>
        <taxon>Caminibacter</taxon>
    </lineage>
</organism>
<feature type="transmembrane region" description="Helical" evidence="7">
    <location>
        <begin position="75"/>
        <end position="98"/>
    </location>
</feature>
<evidence type="ECO:0000256" key="6">
    <source>
        <dbReference type="ARBA" id="ARBA00023136"/>
    </source>
</evidence>
<evidence type="ECO:0000313" key="9">
    <source>
        <dbReference type="EMBL" id="ROR40191.1"/>
    </source>
</evidence>
<evidence type="ECO:0000256" key="5">
    <source>
        <dbReference type="ARBA" id="ARBA00022989"/>
    </source>
</evidence>
<reference evidence="11" key="1">
    <citation type="submission" date="2018-03" db="EMBL/GenBank/DDBJ databases">
        <title>A comparative analysis of the Nautiliaceae.</title>
        <authorList>
            <person name="Grosche A."/>
            <person name="Smedile F."/>
            <person name="Vetriani C."/>
        </authorList>
    </citation>
    <scope>NUCLEOTIDE SEQUENCE [LARGE SCALE GENOMIC DNA]</scope>
    <source>
        <strain evidence="11">TB6</strain>
    </source>
</reference>
<evidence type="ECO:0000256" key="2">
    <source>
        <dbReference type="ARBA" id="ARBA00009784"/>
    </source>
</evidence>
<evidence type="ECO:0000256" key="7">
    <source>
        <dbReference type="RuleBase" id="RU362048"/>
    </source>
</evidence>
<evidence type="ECO:0000256" key="3">
    <source>
        <dbReference type="ARBA" id="ARBA00022475"/>
    </source>
</evidence>
<reference evidence="9 10" key="2">
    <citation type="submission" date="2018-11" db="EMBL/GenBank/DDBJ databases">
        <title>Genomic Encyclopedia of Type Strains, Phase IV (KMG-IV): sequencing the most valuable type-strain genomes for metagenomic binning, comparative biology and taxonomic classification.</title>
        <authorList>
            <person name="Goeker M."/>
        </authorList>
    </citation>
    <scope>NUCLEOTIDE SEQUENCE [LARGE SCALE GENOMIC DNA]</scope>
    <source>
        <strain evidence="9 10">DSM 27783</strain>
    </source>
</reference>
<feature type="transmembrane region" description="Helical" evidence="7">
    <location>
        <begin position="155"/>
        <end position="173"/>
    </location>
</feature>
<keyword evidence="3" id="KW-1003">Cell membrane</keyword>
<keyword evidence="11" id="KW-1185">Reference proteome</keyword>
<dbReference type="AlphaFoldDB" id="A0AAJ4UY41"/>
<dbReference type="Pfam" id="PF01914">
    <property type="entry name" value="MarC"/>
    <property type="match status" value="1"/>
</dbReference>